<proteinExistence type="predicted"/>
<protein>
    <submittedName>
        <fullName evidence="1">Uncharacterized protein</fullName>
    </submittedName>
</protein>
<dbReference type="AlphaFoldDB" id="A0A0A9AVN8"/>
<name>A0A0A9AVN8_ARUDO</name>
<sequence length="25" mass="2715">MISTILRCSHENDLSSSSLAILPRA</sequence>
<dbReference type="EMBL" id="GBRH01242724">
    <property type="protein sequence ID" value="JAD55171.1"/>
    <property type="molecule type" value="Transcribed_RNA"/>
</dbReference>
<reference evidence="1" key="1">
    <citation type="submission" date="2014-09" db="EMBL/GenBank/DDBJ databases">
        <authorList>
            <person name="Magalhaes I.L.F."/>
            <person name="Oliveira U."/>
            <person name="Santos F.R."/>
            <person name="Vidigal T.H.D.A."/>
            <person name="Brescovit A.D."/>
            <person name="Santos A.J."/>
        </authorList>
    </citation>
    <scope>NUCLEOTIDE SEQUENCE</scope>
    <source>
        <tissue evidence="1">Shoot tissue taken approximately 20 cm above the soil surface</tissue>
    </source>
</reference>
<reference evidence="1" key="2">
    <citation type="journal article" date="2015" name="Data Brief">
        <title>Shoot transcriptome of the giant reed, Arundo donax.</title>
        <authorList>
            <person name="Barrero R.A."/>
            <person name="Guerrero F.D."/>
            <person name="Moolhuijzen P."/>
            <person name="Goolsby J.A."/>
            <person name="Tidwell J."/>
            <person name="Bellgard S.E."/>
            <person name="Bellgard M.I."/>
        </authorList>
    </citation>
    <scope>NUCLEOTIDE SEQUENCE</scope>
    <source>
        <tissue evidence="1">Shoot tissue taken approximately 20 cm above the soil surface</tissue>
    </source>
</reference>
<accession>A0A0A9AVN8</accession>
<evidence type="ECO:0000313" key="1">
    <source>
        <dbReference type="EMBL" id="JAD55171.1"/>
    </source>
</evidence>
<organism evidence="1">
    <name type="scientific">Arundo donax</name>
    <name type="common">Giant reed</name>
    <name type="synonym">Donax arundinaceus</name>
    <dbReference type="NCBI Taxonomy" id="35708"/>
    <lineage>
        <taxon>Eukaryota</taxon>
        <taxon>Viridiplantae</taxon>
        <taxon>Streptophyta</taxon>
        <taxon>Embryophyta</taxon>
        <taxon>Tracheophyta</taxon>
        <taxon>Spermatophyta</taxon>
        <taxon>Magnoliopsida</taxon>
        <taxon>Liliopsida</taxon>
        <taxon>Poales</taxon>
        <taxon>Poaceae</taxon>
        <taxon>PACMAD clade</taxon>
        <taxon>Arundinoideae</taxon>
        <taxon>Arundineae</taxon>
        <taxon>Arundo</taxon>
    </lineage>
</organism>